<evidence type="ECO:0000256" key="4">
    <source>
        <dbReference type="ARBA" id="ARBA00022692"/>
    </source>
</evidence>
<evidence type="ECO:0000313" key="10">
    <source>
        <dbReference type="Proteomes" id="UP000299102"/>
    </source>
</evidence>
<dbReference type="OrthoDB" id="4139357at2759"/>
<evidence type="ECO:0000313" key="9">
    <source>
        <dbReference type="EMBL" id="GBP21557.1"/>
    </source>
</evidence>
<dbReference type="Proteomes" id="UP000299102">
    <property type="component" value="Unassembled WGS sequence"/>
</dbReference>
<feature type="transmembrane region" description="Helical" evidence="7">
    <location>
        <begin position="113"/>
        <end position="130"/>
    </location>
</feature>
<evidence type="ECO:0000256" key="2">
    <source>
        <dbReference type="ARBA" id="ARBA00008335"/>
    </source>
</evidence>
<dbReference type="InterPro" id="IPR036259">
    <property type="entry name" value="MFS_trans_sf"/>
</dbReference>
<feature type="transmembrane region" description="Helical" evidence="7">
    <location>
        <begin position="68"/>
        <end position="93"/>
    </location>
</feature>
<gene>
    <name evidence="9" type="primary">iolT</name>
    <name evidence="9" type="ORF">EVAR_9740_1</name>
</gene>
<reference evidence="9 10" key="1">
    <citation type="journal article" date="2019" name="Commun. Biol.">
        <title>The bagworm genome reveals a unique fibroin gene that provides high tensile strength.</title>
        <authorList>
            <person name="Kono N."/>
            <person name="Nakamura H."/>
            <person name="Ohtoshi R."/>
            <person name="Tomita M."/>
            <person name="Numata K."/>
            <person name="Arakawa K."/>
        </authorList>
    </citation>
    <scope>NUCLEOTIDE SEQUENCE [LARGE SCALE GENOMIC DNA]</scope>
</reference>
<feature type="domain" description="Major facilitator superfamily (MFS) profile" evidence="8">
    <location>
        <begin position="1"/>
        <end position="225"/>
    </location>
</feature>
<evidence type="ECO:0000256" key="6">
    <source>
        <dbReference type="ARBA" id="ARBA00023136"/>
    </source>
</evidence>
<keyword evidence="4 7" id="KW-0812">Transmembrane</keyword>
<comment type="similarity">
    <text evidence="2">Belongs to the major facilitator superfamily.</text>
</comment>
<evidence type="ECO:0000256" key="7">
    <source>
        <dbReference type="SAM" id="Phobius"/>
    </source>
</evidence>
<feature type="transmembrane region" description="Helical" evidence="7">
    <location>
        <begin position="35"/>
        <end position="56"/>
    </location>
</feature>
<dbReference type="GO" id="GO:0022857">
    <property type="term" value="F:transmembrane transporter activity"/>
    <property type="evidence" value="ECO:0007669"/>
    <property type="project" value="InterPro"/>
</dbReference>
<dbReference type="Pfam" id="PF00083">
    <property type="entry name" value="Sugar_tr"/>
    <property type="match status" value="1"/>
</dbReference>
<dbReference type="PANTHER" id="PTHR23511">
    <property type="entry name" value="SYNAPTIC VESICLE GLYCOPROTEIN 2"/>
    <property type="match status" value="1"/>
</dbReference>
<dbReference type="InterPro" id="IPR005828">
    <property type="entry name" value="MFS_sugar_transport-like"/>
</dbReference>
<dbReference type="STRING" id="151549.A0A4C1U602"/>
<protein>
    <submittedName>
        <fullName evidence="9">Major myo-inositol transporter IolT</fullName>
    </submittedName>
</protein>
<dbReference type="GO" id="GO:0016020">
    <property type="term" value="C:membrane"/>
    <property type="evidence" value="ECO:0007669"/>
    <property type="project" value="UniProtKB-SubCell"/>
</dbReference>
<dbReference type="AlphaFoldDB" id="A0A4C1U602"/>
<name>A0A4C1U602_EUMVA</name>
<evidence type="ECO:0000256" key="3">
    <source>
        <dbReference type="ARBA" id="ARBA00022448"/>
    </source>
</evidence>
<dbReference type="PROSITE" id="PS50850">
    <property type="entry name" value="MFS"/>
    <property type="match status" value="1"/>
</dbReference>
<keyword evidence="10" id="KW-1185">Reference proteome</keyword>
<dbReference type="SUPFAM" id="SSF103473">
    <property type="entry name" value="MFS general substrate transporter"/>
    <property type="match status" value="1"/>
</dbReference>
<keyword evidence="6 7" id="KW-0472">Membrane</keyword>
<evidence type="ECO:0000259" key="8">
    <source>
        <dbReference type="PROSITE" id="PS50850"/>
    </source>
</evidence>
<keyword evidence="3" id="KW-0813">Transport</keyword>
<dbReference type="EMBL" id="BGZK01000130">
    <property type="protein sequence ID" value="GBP21557.1"/>
    <property type="molecule type" value="Genomic_DNA"/>
</dbReference>
<accession>A0A4C1U602</accession>
<organism evidence="9 10">
    <name type="scientific">Eumeta variegata</name>
    <name type="common">Bagworm moth</name>
    <name type="synonym">Eumeta japonica</name>
    <dbReference type="NCBI Taxonomy" id="151549"/>
    <lineage>
        <taxon>Eukaryota</taxon>
        <taxon>Metazoa</taxon>
        <taxon>Ecdysozoa</taxon>
        <taxon>Arthropoda</taxon>
        <taxon>Hexapoda</taxon>
        <taxon>Insecta</taxon>
        <taxon>Pterygota</taxon>
        <taxon>Neoptera</taxon>
        <taxon>Endopterygota</taxon>
        <taxon>Lepidoptera</taxon>
        <taxon>Glossata</taxon>
        <taxon>Ditrysia</taxon>
        <taxon>Tineoidea</taxon>
        <taxon>Psychidae</taxon>
        <taxon>Oiketicinae</taxon>
        <taxon>Eumeta</taxon>
    </lineage>
</organism>
<sequence>MGDTRGRRFSLMIALASSGLVNAVASISPNWIVLMILQFIASLLAAGQYTLSMTLLGESTPLGRRNLVLLLVSSIFLLAQGLMAVVAIPVISLTFSFELSGIGIFWNSWRTTLLIYSIPSFLCVLGLLFMEESPKFVFSQGDDENATRILKKDTQSEQRKACAGVAVEEQIQKSAIKGFLQDEMAAAKDTNKSTLQSLKDQSVPLFRKPLLKYTLIVGCLCVLQQ</sequence>
<dbReference type="Gene3D" id="1.20.1250.20">
    <property type="entry name" value="MFS general substrate transporter like domains"/>
    <property type="match status" value="1"/>
</dbReference>
<comment type="subcellular location">
    <subcellularLocation>
        <location evidence="1">Membrane</location>
        <topology evidence="1">Multi-pass membrane protein</topology>
    </subcellularLocation>
</comment>
<dbReference type="PANTHER" id="PTHR23511:SF35">
    <property type="entry name" value="MAJOR FACILITATOR SUPERFAMILY (MFS) PROFILE DOMAIN-CONTAINING PROTEIN"/>
    <property type="match status" value="1"/>
</dbReference>
<proteinExistence type="inferred from homology"/>
<keyword evidence="5 7" id="KW-1133">Transmembrane helix</keyword>
<evidence type="ECO:0000256" key="1">
    <source>
        <dbReference type="ARBA" id="ARBA00004141"/>
    </source>
</evidence>
<dbReference type="InterPro" id="IPR020846">
    <property type="entry name" value="MFS_dom"/>
</dbReference>
<comment type="caution">
    <text evidence="9">The sequence shown here is derived from an EMBL/GenBank/DDBJ whole genome shotgun (WGS) entry which is preliminary data.</text>
</comment>
<evidence type="ECO:0000256" key="5">
    <source>
        <dbReference type="ARBA" id="ARBA00022989"/>
    </source>
</evidence>